<dbReference type="Gene3D" id="3.30.70.270">
    <property type="match status" value="1"/>
</dbReference>
<feature type="domain" description="GGDEF" evidence="4">
    <location>
        <begin position="155"/>
        <end position="283"/>
    </location>
</feature>
<dbReference type="SUPFAM" id="SSF141868">
    <property type="entry name" value="EAL domain-like"/>
    <property type="match status" value="1"/>
</dbReference>
<dbReference type="CDD" id="cd01948">
    <property type="entry name" value="EAL"/>
    <property type="match status" value="1"/>
</dbReference>
<dbReference type="DNASU" id="2553623"/>
<dbReference type="InterPro" id="IPR035919">
    <property type="entry name" value="EAL_sf"/>
</dbReference>
<dbReference type="SMART" id="SM00091">
    <property type="entry name" value="PAS"/>
    <property type="match status" value="1"/>
</dbReference>
<protein>
    <submittedName>
        <fullName evidence="5">DIGUANYLATE CYCLASE</fullName>
    </submittedName>
</protein>
<evidence type="ECO:0000313" key="5">
    <source>
        <dbReference type="EMBL" id="CAE10599.1"/>
    </source>
</evidence>
<dbReference type="PANTHER" id="PTHR44757:SF2">
    <property type="entry name" value="BIOFILM ARCHITECTURE MAINTENANCE PROTEIN MBAA"/>
    <property type="match status" value="1"/>
</dbReference>
<evidence type="ECO:0000259" key="4">
    <source>
        <dbReference type="PROSITE" id="PS50887"/>
    </source>
</evidence>
<dbReference type="KEGG" id="wsu:WS1556"/>
<proteinExistence type="predicted"/>
<dbReference type="CDD" id="cd01949">
    <property type="entry name" value="GGDEF"/>
    <property type="match status" value="1"/>
</dbReference>
<dbReference type="RefSeq" id="WP_011139383.1">
    <property type="nucleotide sequence ID" value="NC_005090.1"/>
</dbReference>
<keyword evidence="6" id="KW-1185">Reference proteome</keyword>
<dbReference type="SUPFAM" id="SSF55073">
    <property type="entry name" value="Nucleotide cyclase"/>
    <property type="match status" value="1"/>
</dbReference>
<dbReference type="Gene3D" id="3.20.20.450">
    <property type="entry name" value="EAL domain"/>
    <property type="match status" value="1"/>
</dbReference>
<dbReference type="InterPro" id="IPR001610">
    <property type="entry name" value="PAC"/>
</dbReference>
<dbReference type="Pfam" id="PF00990">
    <property type="entry name" value="GGDEF"/>
    <property type="match status" value="1"/>
</dbReference>
<dbReference type="eggNOG" id="COG5001">
    <property type="taxonomic scope" value="Bacteria"/>
</dbReference>
<dbReference type="SMART" id="SM00052">
    <property type="entry name" value="EAL"/>
    <property type="match status" value="1"/>
</dbReference>
<dbReference type="Proteomes" id="UP000000422">
    <property type="component" value="Chromosome"/>
</dbReference>
<evidence type="ECO:0000259" key="3">
    <source>
        <dbReference type="PROSITE" id="PS50883"/>
    </source>
</evidence>
<dbReference type="SMART" id="SM00086">
    <property type="entry name" value="PAC"/>
    <property type="match status" value="1"/>
</dbReference>
<dbReference type="InterPro" id="IPR000700">
    <property type="entry name" value="PAS-assoc_C"/>
</dbReference>
<dbReference type="InterPro" id="IPR035965">
    <property type="entry name" value="PAS-like_dom_sf"/>
</dbReference>
<dbReference type="PROSITE" id="PS50112">
    <property type="entry name" value="PAS"/>
    <property type="match status" value="1"/>
</dbReference>
<dbReference type="InterPro" id="IPR043128">
    <property type="entry name" value="Rev_trsase/Diguanyl_cyclase"/>
</dbReference>
<dbReference type="STRING" id="273121.WS1556"/>
<dbReference type="PROSITE" id="PS50113">
    <property type="entry name" value="PAC"/>
    <property type="match status" value="1"/>
</dbReference>
<dbReference type="NCBIfam" id="TIGR00254">
    <property type="entry name" value="GGDEF"/>
    <property type="match status" value="1"/>
</dbReference>
<dbReference type="Gene3D" id="3.30.450.20">
    <property type="entry name" value="PAS domain"/>
    <property type="match status" value="1"/>
</dbReference>
<dbReference type="InterPro" id="IPR029787">
    <property type="entry name" value="Nucleotide_cyclase"/>
</dbReference>
<dbReference type="PROSITE" id="PS50887">
    <property type="entry name" value="GGDEF"/>
    <property type="match status" value="1"/>
</dbReference>
<feature type="domain" description="PAS" evidence="1">
    <location>
        <begin position="22"/>
        <end position="77"/>
    </location>
</feature>
<dbReference type="PANTHER" id="PTHR44757">
    <property type="entry name" value="DIGUANYLATE CYCLASE DGCP"/>
    <property type="match status" value="1"/>
</dbReference>
<feature type="domain" description="PAC" evidence="2">
    <location>
        <begin position="78"/>
        <end position="132"/>
    </location>
</feature>
<gene>
    <name evidence="5" type="primary">DGC2</name>
    <name evidence="5" type="ordered locus">WS1556</name>
</gene>
<dbReference type="HOGENOM" id="CLU_000445_70_50_7"/>
<accession>Q7M8M1</accession>
<dbReference type="InterPro" id="IPR052155">
    <property type="entry name" value="Biofilm_reg_signaling"/>
</dbReference>
<evidence type="ECO:0000313" key="6">
    <source>
        <dbReference type="Proteomes" id="UP000000422"/>
    </source>
</evidence>
<dbReference type="Pfam" id="PF00989">
    <property type="entry name" value="PAS"/>
    <property type="match status" value="1"/>
</dbReference>
<evidence type="ECO:0000259" key="1">
    <source>
        <dbReference type="PROSITE" id="PS50112"/>
    </source>
</evidence>
<name>Q7M8M1_WOLSU</name>
<feature type="domain" description="EAL" evidence="3">
    <location>
        <begin position="294"/>
        <end position="541"/>
    </location>
</feature>
<dbReference type="InterPro" id="IPR000160">
    <property type="entry name" value="GGDEF_dom"/>
</dbReference>
<dbReference type="SUPFAM" id="SSF55785">
    <property type="entry name" value="PYP-like sensor domain (PAS domain)"/>
    <property type="match status" value="1"/>
</dbReference>
<dbReference type="Pfam" id="PF00563">
    <property type="entry name" value="EAL"/>
    <property type="match status" value="1"/>
</dbReference>
<dbReference type="CDD" id="cd00130">
    <property type="entry name" value="PAS"/>
    <property type="match status" value="1"/>
</dbReference>
<dbReference type="AlphaFoldDB" id="Q7M8M1"/>
<dbReference type="InterPro" id="IPR000014">
    <property type="entry name" value="PAS"/>
</dbReference>
<dbReference type="SMART" id="SM00267">
    <property type="entry name" value="GGDEF"/>
    <property type="match status" value="1"/>
</dbReference>
<reference evidence="5 6" key="1">
    <citation type="journal article" date="2003" name="Proc. Natl. Acad. Sci. U.S.A.">
        <title>Complete genome sequence and analysis of Wolinella succinogenes.</title>
        <authorList>
            <person name="Baar C."/>
            <person name="Eppinger M."/>
            <person name="Raddatz G."/>
            <person name="Simon JM."/>
            <person name="Lanz C."/>
            <person name="Klimmek O."/>
            <person name="Nandakumar R."/>
            <person name="Gross R."/>
            <person name="Rosinus A."/>
            <person name="Keller H."/>
            <person name="Jagtap P."/>
            <person name="Linke B."/>
            <person name="Meyer F."/>
            <person name="Lederer H."/>
            <person name="Schuster S.C."/>
        </authorList>
    </citation>
    <scope>NUCLEOTIDE SEQUENCE [LARGE SCALE GENOMIC DNA]</scope>
    <source>
        <strain evidence="6">ATCC 29543 / DSM 1740 / CCUG 13145 / JCM 31913 / LMG 7466 / NCTC 11488 / FDC 602W</strain>
    </source>
</reference>
<dbReference type="InterPro" id="IPR013767">
    <property type="entry name" value="PAS_fold"/>
</dbReference>
<organism evidence="6">
    <name type="scientific">Wolinella succinogenes (strain ATCC 29543 / DSM 1740 / CCUG 13145 / JCM 31913 / LMG 7466 / NCTC 11488 / FDC 602W)</name>
    <name type="common">Vibrio succinogenes</name>
    <dbReference type="NCBI Taxonomy" id="273121"/>
    <lineage>
        <taxon>Bacteria</taxon>
        <taxon>Pseudomonadati</taxon>
        <taxon>Campylobacterota</taxon>
        <taxon>Epsilonproteobacteria</taxon>
        <taxon>Campylobacterales</taxon>
        <taxon>Helicobacteraceae</taxon>
        <taxon>Wolinella</taxon>
    </lineage>
</organism>
<dbReference type="PROSITE" id="PS50883">
    <property type="entry name" value="EAL"/>
    <property type="match status" value="1"/>
</dbReference>
<dbReference type="NCBIfam" id="TIGR00229">
    <property type="entry name" value="sensory_box"/>
    <property type="match status" value="1"/>
</dbReference>
<dbReference type="eggNOG" id="COG3829">
    <property type="taxonomic scope" value="Bacteria"/>
</dbReference>
<dbReference type="InterPro" id="IPR001633">
    <property type="entry name" value="EAL_dom"/>
</dbReference>
<evidence type="ECO:0000259" key="2">
    <source>
        <dbReference type="PROSITE" id="PS50113"/>
    </source>
</evidence>
<sequence length="541" mass="62328">MPLDDSAWLGEYKKALDESNIVSITDLEGRIVYANEKFCEISGYSQEELLGKPHNIIRHPDTPKETFRELWNTIQAGKTWQGLIKNRTKDGRDYLVHSTIIPIFDQEGKIIHYMGVRHDLTPLIEKEQLIARHIKDDLTHLPNRSKLLEDITTLPCPTLSLINIDGFSQINDFYGLSIGDEVLKSFAHLLQEAFGEKQHRIYRLHSDEFAILTPSPQDEEDHFQRLKNFLMQLKQEPILFEAGKIYLSATAGSAAEKETIMGKANMALRYAREEKQLHKVYDETLLIKQRQEENLEWIHKIQGAIRQERIISYFQPIYDVKNRRISKYEALVRLMDEEGAIIAPWQFLDIAKQSRQYPLITQTMLSHAAIAAKTHQVSISVNLTTEDLTHADVLKHIDSLMRVYECAPYLIFEITETEEIRNYDDVRNFIRLVKGKYGSKIAIDDFGSGYSNFEHLLELEFDYLKIDGSIISKLETHGQSHVLIDAIVAFTQKLGIKTVAEFVSSKAIFDLIKEKGIDFAQGYFIGTPQKELLPAEFRLEE</sequence>
<dbReference type="EMBL" id="BX571661">
    <property type="protein sequence ID" value="CAE10599.1"/>
    <property type="molecule type" value="Genomic_DNA"/>
</dbReference>